<organism evidence="2 3">
    <name type="scientific">Glossina palpalis gambiensis</name>
    <dbReference type="NCBI Taxonomy" id="67801"/>
    <lineage>
        <taxon>Eukaryota</taxon>
        <taxon>Metazoa</taxon>
        <taxon>Ecdysozoa</taxon>
        <taxon>Arthropoda</taxon>
        <taxon>Hexapoda</taxon>
        <taxon>Insecta</taxon>
        <taxon>Pterygota</taxon>
        <taxon>Neoptera</taxon>
        <taxon>Endopterygota</taxon>
        <taxon>Diptera</taxon>
        <taxon>Brachycera</taxon>
        <taxon>Muscomorpha</taxon>
        <taxon>Hippoboscoidea</taxon>
        <taxon>Glossinidae</taxon>
        <taxon>Glossina</taxon>
    </lineage>
</organism>
<reference evidence="3" key="1">
    <citation type="submission" date="2015-01" db="EMBL/GenBank/DDBJ databases">
        <authorList>
            <person name="Aksoy S."/>
            <person name="Warren W."/>
            <person name="Wilson R.K."/>
        </authorList>
    </citation>
    <scope>NUCLEOTIDE SEQUENCE [LARGE SCALE GENOMIC DNA]</scope>
    <source>
        <strain evidence="3">IAEA</strain>
    </source>
</reference>
<keyword evidence="1" id="KW-1133">Transmembrane helix</keyword>
<dbReference type="EMBL" id="JXJN01023471">
    <property type="status" value="NOT_ANNOTATED_CDS"/>
    <property type="molecule type" value="Genomic_DNA"/>
</dbReference>
<dbReference type="VEuPathDB" id="VectorBase:GPPI045665"/>
<evidence type="ECO:0000313" key="2">
    <source>
        <dbReference type="EnsemblMetazoa" id="GPPI045665-PA"/>
    </source>
</evidence>
<keyword evidence="1" id="KW-0472">Membrane</keyword>
<evidence type="ECO:0000256" key="1">
    <source>
        <dbReference type="SAM" id="Phobius"/>
    </source>
</evidence>
<sequence length="72" mass="8447">MSTIQDMLYGCGYNNMKEIRKREEYRTVLFFGIRSLLTSFNVLISAIPITSYNGYSNELHKCLISQRKSDWT</sequence>
<dbReference type="AlphaFoldDB" id="A0A1B0C067"/>
<dbReference type="EnsemblMetazoa" id="GPPI045665-RA">
    <property type="protein sequence ID" value="GPPI045665-PA"/>
    <property type="gene ID" value="GPPI045665"/>
</dbReference>
<accession>A0A1B0C067</accession>
<proteinExistence type="predicted"/>
<keyword evidence="1" id="KW-0812">Transmembrane</keyword>
<dbReference type="Proteomes" id="UP000092460">
    <property type="component" value="Unassembled WGS sequence"/>
</dbReference>
<name>A0A1B0C067_9MUSC</name>
<reference evidence="2" key="2">
    <citation type="submission" date="2020-05" db="UniProtKB">
        <authorList>
            <consortium name="EnsemblMetazoa"/>
        </authorList>
    </citation>
    <scope>IDENTIFICATION</scope>
    <source>
        <strain evidence="2">IAEA</strain>
    </source>
</reference>
<keyword evidence="3" id="KW-1185">Reference proteome</keyword>
<protein>
    <submittedName>
        <fullName evidence="2">Uncharacterized protein</fullName>
    </submittedName>
</protein>
<feature type="transmembrane region" description="Helical" evidence="1">
    <location>
        <begin position="27"/>
        <end position="49"/>
    </location>
</feature>
<evidence type="ECO:0000313" key="3">
    <source>
        <dbReference type="Proteomes" id="UP000092460"/>
    </source>
</evidence>